<feature type="region of interest" description="Disordered" evidence="1">
    <location>
        <begin position="1"/>
        <end position="42"/>
    </location>
</feature>
<dbReference type="GO" id="GO:0071532">
    <property type="term" value="F:ankyrin repeat binding"/>
    <property type="evidence" value="ECO:0007669"/>
    <property type="project" value="TreeGrafter"/>
</dbReference>
<dbReference type="GO" id="GO:0036140">
    <property type="term" value="F:[protein]-asparagine 3-dioxygenase activity"/>
    <property type="evidence" value="ECO:0007669"/>
    <property type="project" value="TreeGrafter"/>
</dbReference>
<dbReference type="GO" id="GO:0005737">
    <property type="term" value="C:cytoplasm"/>
    <property type="evidence" value="ECO:0007669"/>
    <property type="project" value="TreeGrafter"/>
</dbReference>
<dbReference type="AlphaFoldDB" id="A0A7J7IZY7"/>
<dbReference type="InterPro" id="IPR003347">
    <property type="entry name" value="JmjC_dom"/>
</dbReference>
<sequence length="359" mass="41704">MADKKVNPKPKVNENPTPMSAKSERNEPAASQPPKRIEPALTAGRKRFFPTEAIPRLHYNDPKANELISQERPVVLTESNLVTTAMGWSLDFLKINLGEGYFSVYFSDTDKFRYFDEKKRKDFGDDFLVGLERKDMKFPEFVELIRNWKEGDKRIYLQQALTDGVGKRIVIDFLGFNWNWINDQQKRNNWGQLTSNLLFIGQEGNITPVHYDEQQNFFAQISGKKKCTLFPPENFDSFYPYPVHHPHDRQSQVDLDNPDFEKFPKLSSIKGHEAIVEPGDVLYIPMYWWHEIESLADSGIATSINFWYKAGPTGKIEYPLKAHQKVAMMRNIEKMITEALNNYEEVTPFMQSMVLGRYS</sequence>
<dbReference type="PANTHER" id="PTHR12461">
    <property type="entry name" value="HYPOXIA-INDUCIBLE FACTOR 1 ALPHA INHIBITOR-RELATED"/>
    <property type="match status" value="1"/>
</dbReference>
<dbReference type="PROSITE" id="PS51184">
    <property type="entry name" value="JMJC"/>
    <property type="match status" value="1"/>
</dbReference>
<evidence type="ECO:0000256" key="1">
    <source>
        <dbReference type="SAM" id="MobiDB-lite"/>
    </source>
</evidence>
<organism evidence="3 4">
    <name type="scientific">Bugula neritina</name>
    <name type="common">Brown bryozoan</name>
    <name type="synonym">Sertularia neritina</name>
    <dbReference type="NCBI Taxonomy" id="10212"/>
    <lineage>
        <taxon>Eukaryota</taxon>
        <taxon>Metazoa</taxon>
        <taxon>Spiralia</taxon>
        <taxon>Lophotrochozoa</taxon>
        <taxon>Bryozoa</taxon>
        <taxon>Gymnolaemata</taxon>
        <taxon>Cheilostomatida</taxon>
        <taxon>Flustrina</taxon>
        <taxon>Buguloidea</taxon>
        <taxon>Bugulidae</taxon>
        <taxon>Bugula</taxon>
    </lineage>
</organism>
<proteinExistence type="predicted"/>
<dbReference type="Proteomes" id="UP000593567">
    <property type="component" value="Unassembled WGS sequence"/>
</dbReference>
<accession>A0A7J7IZY7</accession>
<dbReference type="InterPro" id="IPR041667">
    <property type="entry name" value="Cupin_8"/>
</dbReference>
<dbReference type="Gene3D" id="1.10.287.1010">
    <property type="entry name" value="Clavaminate synthase-like"/>
    <property type="match status" value="1"/>
</dbReference>
<dbReference type="OrthoDB" id="47172at2759"/>
<dbReference type="Pfam" id="PF13621">
    <property type="entry name" value="Cupin_8"/>
    <property type="match status" value="1"/>
</dbReference>
<dbReference type="GO" id="GO:0045746">
    <property type="term" value="P:negative regulation of Notch signaling pathway"/>
    <property type="evidence" value="ECO:0007669"/>
    <property type="project" value="TreeGrafter"/>
</dbReference>
<evidence type="ECO:0000313" key="4">
    <source>
        <dbReference type="Proteomes" id="UP000593567"/>
    </source>
</evidence>
<dbReference type="SUPFAM" id="SSF51197">
    <property type="entry name" value="Clavaminate synthase-like"/>
    <property type="match status" value="1"/>
</dbReference>
<dbReference type="Gene3D" id="2.60.120.10">
    <property type="entry name" value="Jelly Rolls"/>
    <property type="match status" value="1"/>
</dbReference>
<feature type="domain" description="JmjC" evidence="2">
    <location>
        <begin position="172"/>
        <end position="323"/>
    </location>
</feature>
<dbReference type="GO" id="GO:0005634">
    <property type="term" value="C:nucleus"/>
    <property type="evidence" value="ECO:0007669"/>
    <property type="project" value="TreeGrafter"/>
</dbReference>
<protein>
    <recommendedName>
        <fullName evidence="2">JmjC domain-containing protein</fullName>
    </recommendedName>
</protein>
<evidence type="ECO:0000313" key="3">
    <source>
        <dbReference type="EMBL" id="KAF6019479.1"/>
    </source>
</evidence>
<dbReference type="FunFam" id="2.60.120.10:FF:000042">
    <property type="entry name" value="Hypoxia-inducible factor 1-alpha inhibitor"/>
    <property type="match status" value="1"/>
</dbReference>
<name>A0A7J7IZY7_BUGNE</name>
<dbReference type="InterPro" id="IPR027452">
    <property type="entry name" value="FIH-1_dom_II"/>
</dbReference>
<dbReference type="PANTHER" id="PTHR12461:SF105">
    <property type="entry name" value="HYPOXIA-INDUCIBLE FACTOR 1-ALPHA INHIBITOR"/>
    <property type="match status" value="1"/>
</dbReference>
<dbReference type="InterPro" id="IPR014710">
    <property type="entry name" value="RmlC-like_jellyroll"/>
</dbReference>
<keyword evidence="4" id="KW-1185">Reference proteome</keyword>
<dbReference type="SMART" id="SM00558">
    <property type="entry name" value="JmjC"/>
    <property type="match status" value="1"/>
</dbReference>
<comment type="caution">
    <text evidence="3">The sequence shown here is derived from an EMBL/GenBank/DDBJ whole genome shotgun (WGS) entry which is preliminary data.</text>
</comment>
<evidence type="ECO:0000259" key="2">
    <source>
        <dbReference type="PROSITE" id="PS51184"/>
    </source>
</evidence>
<dbReference type="EMBL" id="VXIV02003228">
    <property type="protein sequence ID" value="KAF6019479.1"/>
    <property type="molecule type" value="Genomic_DNA"/>
</dbReference>
<reference evidence="3" key="1">
    <citation type="submission" date="2020-06" db="EMBL/GenBank/DDBJ databases">
        <title>Draft genome of Bugula neritina, a colonial animal packing powerful symbionts and potential medicines.</title>
        <authorList>
            <person name="Rayko M."/>
        </authorList>
    </citation>
    <scope>NUCLEOTIDE SEQUENCE [LARGE SCALE GENOMIC DNA]</scope>
    <source>
        <strain evidence="3">Kwan_BN1</strain>
    </source>
</reference>
<dbReference type="GO" id="GO:0036139">
    <property type="term" value="F:peptidyl-histidine dioxygenase activity"/>
    <property type="evidence" value="ECO:0007669"/>
    <property type="project" value="TreeGrafter"/>
</dbReference>
<gene>
    <name evidence="3" type="ORF">EB796_022221</name>
</gene>